<feature type="domain" description="PEGA" evidence="1">
    <location>
        <begin position="471"/>
        <end position="533"/>
    </location>
</feature>
<evidence type="ECO:0000313" key="3">
    <source>
        <dbReference type="EMBL" id="SSC13245.1"/>
    </source>
</evidence>
<feature type="domain" description="PEGA" evidence="1">
    <location>
        <begin position="539"/>
        <end position="604"/>
    </location>
</feature>
<feature type="domain" description="DUF4384" evidence="2">
    <location>
        <begin position="53"/>
        <end position="136"/>
    </location>
</feature>
<protein>
    <submittedName>
        <fullName evidence="3">PEGA domain-containing protein</fullName>
    </submittedName>
</protein>
<organism evidence="3 4">
    <name type="scientific">Mesotoga infera</name>
    <dbReference type="NCBI Taxonomy" id="1236046"/>
    <lineage>
        <taxon>Bacteria</taxon>
        <taxon>Thermotogati</taxon>
        <taxon>Thermotogota</taxon>
        <taxon>Thermotogae</taxon>
        <taxon>Kosmotogales</taxon>
        <taxon>Kosmotogaceae</taxon>
        <taxon>Mesotoga</taxon>
    </lineage>
</organism>
<evidence type="ECO:0000259" key="2">
    <source>
        <dbReference type="Pfam" id="PF14326"/>
    </source>
</evidence>
<dbReference type="Proteomes" id="UP000250796">
    <property type="component" value="Chromosome MESINF"/>
</dbReference>
<accession>A0A7Z7LG45</accession>
<feature type="domain" description="PEGA" evidence="1">
    <location>
        <begin position="611"/>
        <end position="653"/>
    </location>
</feature>
<evidence type="ECO:0000313" key="4">
    <source>
        <dbReference type="Proteomes" id="UP000250796"/>
    </source>
</evidence>
<reference evidence="3 4" key="1">
    <citation type="submission" date="2017-01" db="EMBL/GenBank/DDBJ databases">
        <authorList>
            <person name="Erauso G."/>
        </authorList>
    </citation>
    <scope>NUCLEOTIDE SEQUENCE [LARGE SCALE GENOMIC DNA]</scope>
    <source>
        <strain evidence="3">MESINF1</strain>
    </source>
</reference>
<dbReference type="AlphaFoldDB" id="A0A7Z7LG45"/>
<feature type="domain" description="PEGA" evidence="1">
    <location>
        <begin position="196"/>
        <end position="259"/>
    </location>
</feature>
<dbReference type="InterPro" id="IPR025493">
    <property type="entry name" value="DUF4384"/>
</dbReference>
<name>A0A7Z7LG45_9BACT</name>
<dbReference type="Pfam" id="PF08308">
    <property type="entry name" value="PEGA"/>
    <property type="match status" value="7"/>
</dbReference>
<evidence type="ECO:0000259" key="1">
    <source>
        <dbReference type="Pfam" id="PF08308"/>
    </source>
</evidence>
<keyword evidence="4" id="KW-1185">Reference proteome</keyword>
<proteinExistence type="predicted"/>
<dbReference type="RefSeq" id="WP_169699416.1">
    <property type="nucleotide sequence ID" value="NZ_LS974202.1"/>
</dbReference>
<dbReference type="Pfam" id="PF14326">
    <property type="entry name" value="DUF4384"/>
    <property type="match status" value="1"/>
</dbReference>
<feature type="domain" description="PEGA" evidence="1">
    <location>
        <begin position="402"/>
        <end position="459"/>
    </location>
</feature>
<dbReference type="KEGG" id="minf:MESINF_1801"/>
<feature type="domain" description="PEGA" evidence="1">
    <location>
        <begin position="333"/>
        <end position="394"/>
    </location>
</feature>
<sequence length="676" mass="75780">MKKALLVSFLIVLAAVSFGVVTYDLQKVIIVPEKPQGTLEVTIWLDRDNGSLYYSGEEVKTYFKVNKDAYVAIYDITPNGEIQLIFPNGYDRDNFVRANRNYTLPTDSATTRYRLQLTSETGGGKEIFQIVASTQPLGFLDDLLKKVQSGDVFPKASSSADDFVVSKVIPVIDKQEYAVSTAWFYLDIMPNKGYARITTTPSGAILYVDGKNIGTSPITLELDEGNHIVTAYRDGYRTETRQFTISAGRTVDIKIDLQKLVSNYQLSIATNPSSADVYIDNRYVGRSPLNLTLEEGTKNLRIERSGYETYYETFVLDRSISKNISLKKIAASYQLSLITNPSGADVYIDNTYMGRSPLNLTLEEGTKNLRIDRSGYETYYETFVLDRSISKNITLKPIVVNYQLSLITNPSSADVYIDNTYMGRSPLNLTLPEGTKNLRIEKSGYETYYETLLLNRSISKSITLSPQIKTYKLSVSSSPSNARVYINGTYEGMTPIALTLKEGTYTVQLTLDGYEDFVTSVNLDRDRQVTATLYSKKARLSIETDPSNATIYVDNSYVGRSPITIDLDAGRHTVKIEKAGYLTETRDVNLSAGTTSSLKVVMQEEKPVARINITSDPKNARIFINGKDYGITDRIVELEPGYYEIIIVLEGYRVSITYRYFGKGDHNLSFNLTKID</sequence>
<dbReference type="PANTHER" id="PTHR36194">
    <property type="entry name" value="S-LAYER-LIKE PROTEIN"/>
    <property type="match status" value="1"/>
</dbReference>
<dbReference type="InterPro" id="IPR013229">
    <property type="entry name" value="PEGA"/>
</dbReference>
<gene>
    <name evidence="3" type="ORF">MESINF_1801</name>
</gene>
<dbReference type="PANTHER" id="PTHR36194:SF1">
    <property type="entry name" value="S-LAYER-LIKE PROTEIN"/>
    <property type="match status" value="1"/>
</dbReference>
<dbReference type="EMBL" id="LS974202">
    <property type="protein sequence ID" value="SSC13245.1"/>
    <property type="molecule type" value="Genomic_DNA"/>
</dbReference>
<feature type="domain" description="PEGA" evidence="1">
    <location>
        <begin position="264"/>
        <end position="325"/>
    </location>
</feature>